<keyword evidence="3" id="KW-0479">Metal-binding</keyword>
<dbReference type="RefSeq" id="WP_085757804.1">
    <property type="nucleotide sequence ID" value="NZ_CP019343.1"/>
</dbReference>
<feature type="binding site" evidence="3">
    <location>
        <position position="224"/>
    </location>
    <ligand>
        <name>Fe cation</name>
        <dbReference type="ChEBI" id="CHEBI:24875"/>
    </ligand>
</feature>
<dbReference type="STRING" id="716816.BST96_05900"/>
<dbReference type="SUPFAM" id="SSF53850">
    <property type="entry name" value="Periplasmic binding protein-like II"/>
    <property type="match status" value="1"/>
</dbReference>
<proteinExistence type="inferred from homology"/>
<dbReference type="PIRSF" id="PIRSF002825">
    <property type="entry name" value="CfbpA"/>
    <property type="match status" value="1"/>
</dbReference>
<dbReference type="InterPro" id="IPR026045">
    <property type="entry name" value="Ferric-bd"/>
</dbReference>
<dbReference type="PANTHER" id="PTHR30006">
    <property type="entry name" value="THIAMINE-BINDING PERIPLASMIC PROTEIN-RELATED"/>
    <property type="match status" value="1"/>
</dbReference>
<organism evidence="4 5">
    <name type="scientific">Oceanicoccus sagamiensis</name>
    <dbReference type="NCBI Taxonomy" id="716816"/>
    <lineage>
        <taxon>Bacteria</taxon>
        <taxon>Pseudomonadati</taxon>
        <taxon>Pseudomonadota</taxon>
        <taxon>Gammaproteobacteria</taxon>
        <taxon>Cellvibrionales</taxon>
        <taxon>Spongiibacteraceae</taxon>
        <taxon>Oceanicoccus</taxon>
    </lineage>
</organism>
<dbReference type="KEGG" id="osg:BST96_05900"/>
<dbReference type="GO" id="GO:0030288">
    <property type="term" value="C:outer membrane-bounded periplasmic space"/>
    <property type="evidence" value="ECO:0007669"/>
    <property type="project" value="TreeGrafter"/>
</dbReference>
<evidence type="ECO:0000313" key="5">
    <source>
        <dbReference type="Proteomes" id="UP000193450"/>
    </source>
</evidence>
<evidence type="ECO:0000313" key="4">
    <source>
        <dbReference type="EMBL" id="ARN73689.1"/>
    </source>
</evidence>
<dbReference type="InterPro" id="IPR006059">
    <property type="entry name" value="SBP"/>
</dbReference>
<gene>
    <name evidence="4" type="ORF">BST96_05900</name>
</gene>
<feature type="binding site" evidence="3">
    <location>
        <position position="223"/>
    </location>
    <ligand>
        <name>Fe cation</name>
        <dbReference type="ChEBI" id="CHEBI:24875"/>
    </ligand>
</feature>
<dbReference type="EMBL" id="CP019343">
    <property type="protein sequence ID" value="ARN73689.1"/>
    <property type="molecule type" value="Genomic_DNA"/>
</dbReference>
<protein>
    <submittedName>
        <fullName evidence="4">Fe(3+) ABC transporter substrate-binding protein</fullName>
    </submittedName>
</protein>
<dbReference type="PANTHER" id="PTHR30006:SF15">
    <property type="entry name" value="IRON-UTILIZATION PERIPLASMIC PROTEIN"/>
    <property type="match status" value="1"/>
</dbReference>
<evidence type="ECO:0000256" key="1">
    <source>
        <dbReference type="ARBA" id="ARBA00008520"/>
    </source>
</evidence>
<dbReference type="GO" id="GO:0046872">
    <property type="term" value="F:metal ion binding"/>
    <property type="evidence" value="ECO:0007669"/>
    <property type="project" value="UniProtKB-KW"/>
</dbReference>
<name>A0A1X9NDR8_9GAMM</name>
<keyword evidence="2" id="KW-0732">Signal</keyword>
<dbReference type="AlphaFoldDB" id="A0A1X9NDR8"/>
<evidence type="ECO:0000256" key="3">
    <source>
        <dbReference type="PIRSR" id="PIRSR002825-1"/>
    </source>
</evidence>
<dbReference type="Proteomes" id="UP000193450">
    <property type="component" value="Chromosome"/>
</dbReference>
<dbReference type="Gene3D" id="3.40.190.10">
    <property type="entry name" value="Periplasmic binding protein-like II"/>
    <property type="match status" value="2"/>
</dbReference>
<dbReference type="PROSITE" id="PS51257">
    <property type="entry name" value="PROKAR_LIPOPROTEIN"/>
    <property type="match status" value="1"/>
</dbReference>
<comment type="similarity">
    <text evidence="1">Belongs to the bacterial solute-binding protein 1 family.</text>
</comment>
<keyword evidence="5" id="KW-1185">Reference proteome</keyword>
<dbReference type="Pfam" id="PF13416">
    <property type="entry name" value="SBP_bac_8"/>
    <property type="match status" value="1"/>
</dbReference>
<sequence>MRHGIRYSLLFLLVLLVACSEPEKPAPELLVYSARNEHLIKPLFDRFTEQTGIVVNYVTDKAGPLLTRLQAEGENSPADLLMTVDAGNLWQANEVGVLAPVESAILNNNVPPHLRGADNSWFSLTIRARTMVYNTDTLSPTDLSTYEALAAPEWKGRLCLRTSKKVYNQSLVATMIAALGEEQTEQIVAGWVNNLAIDPLSNDTKVMEAVALGQCEVGIVNTYYYGRLMKKKPATPLALFWPNQQGEGAQGRGVHVNVSGVGITRASQHKALAQQLIEWLTTPEAQQILMDLNQEYPVNSSVEMNAELQAWGAFKGDQVDVSEAGRLQAAAVKLMDRAGYR</sequence>
<reference evidence="4 5" key="1">
    <citation type="submission" date="2016-11" db="EMBL/GenBank/DDBJ databases">
        <title>Trade-off between light-utilization and light-protection in marine flavobacteria.</title>
        <authorList>
            <person name="Kumagai Y."/>
        </authorList>
    </citation>
    <scope>NUCLEOTIDE SEQUENCE [LARGE SCALE GENOMIC DNA]</scope>
    <source>
        <strain evidence="4 5">NBRC 107125</strain>
    </source>
</reference>
<dbReference type="OrthoDB" id="9769567at2"/>
<accession>A0A1X9NDR8</accession>
<evidence type="ECO:0000256" key="2">
    <source>
        <dbReference type="ARBA" id="ARBA00022729"/>
    </source>
</evidence>
<keyword evidence="3" id="KW-0408">Iron</keyword>